<sequence length="153" mass="18049">MNEKNKEIGNLLKTKRKELGYSLEDIQLILKKDFNIELDSSNISRYENGTVKNMNAAYLRALCKANNINYVSVFKELGYIDPDDKRIDGLDKKGMTQYEKAMNEAVMFFNDERIEEEDKQKLMLALNEIFFRSKEINKEKYKKKNKEDLKSKN</sequence>
<organism evidence="1 2">
    <name type="scientific">Fusobacterium varium ATCC 27725</name>
    <dbReference type="NCBI Taxonomy" id="469618"/>
    <lineage>
        <taxon>Bacteria</taxon>
        <taxon>Fusobacteriati</taxon>
        <taxon>Fusobacteriota</taxon>
        <taxon>Fusobacteriia</taxon>
        <taxon>Fusobacteriales</taxon>
        <taxon>Fusobacteriaceae</taxon>
        <taxon>Fusobacterium</taxon>
    </lineage>
</organism>
<dbReference type="CDD" id="cd00093">
    <property type="entry name" value="HTH_XRE"/>
    <property type="match status" value="1"/>
</dbReference>
<dbReference type="Gene3D" id="1.10.260.40">
    <property type="entry name" value="lambda repressor-like DNA-binding domains"/>
    <property type="match status" value="1"/>
</dbReference>
<dbReference type="Proteomes" id="UP000241238">
    <property type="component" value="Chromosome"/>
</dbReference>
<dbReference type="SUPFAM" id="SSF47413">
    <property type="entry name" value="lambda repressor-like DNA-binding domains"/>
    <property type="match status" value="1"/>
</dbReference>
<proteinExistence type="predicted"/>
<gene>
    <name evidence="1" type="ORF">C4N18_11150</name>
</gene>
<reference evidence="2" key="1">
    <citation type="journal article" date="2018" name="MSphere">
        <title>Fusobacterium Genomics Using MinION and Illumina Sequencing Enables Genome Completion and Correction.</title>
        <authorList>
            <person name="Todd S.M."/>
            <person name="Settlage R.E."/>
            <person name="Lahmers K.K."/>
            <person name="Slade D.J."/>
        </authorList>
    </citation>
    <scope>NUCLEOTIDE SEQUENCE [LARGE SCALE GENOMIC DNA]</scope>
    <source>
        <strain evidence="2">ATCC 27725</strain>
    </source>
</reference>
<accession>A0ABM6U5Z6</accession>
<dbReference type="GeneID" id="77468549"/>
<protein>
    <submittedName>
        <fullName evidence="1">Transcriptional regulator</fullName>
    </submittedName>
</protein>
<dbReference type="RefSeq" id="WP_005948088.1">
    <property type="nucleotide sequence ID" value="NZ_CP028103.1"/>
</dbReference>
<dbReference type="EMBL" id="CP028103">
    <property type="protein sequence ID" value="AVQ31742.1"/>
    <property type="molecule type" value="Genomic_DNA"/>
</dbReference>
<dbReference type="InterPro" id="IPR010982">
    <property type="entry name" value="Lambda_DNA-bd_dom_sf"/>
</dbReference>
<name>A0ABM6U5Z6_FUSVA</name>
<keyword evidence="2" id="KW-1185">Reference proteome</keyword>
<evidence type="ECO:0000313" key="2">
    <source>
        <dbReference type="Proteomes" id="UP000241238"/>
    </source>
</evidence>
<evidence type="ECO:0000313" key="1">
    <source>
        <dbReference type="EMBL" id="AVQ31742.1"/>
    </source>
</evidence>
<dbReference type="InterPro" id="IPR001387">
    <property type="entry name" value="Cro/C1-type_HTH"/>
</dbReference>